<feature type="compositionally biased region" description="Low complexity" evidence="11">
    <location>
        <begin position="281"/>
        <end position="291"/>
    </location>
</feature>
<feature type="compositionally biased region" description="Basic and acidic residues" evidence="11">
    <location>
        <begin position="209"/>
        <end position="223"/>
    </location>
</feature>
<dbReference type="eggNOG" id="KOG0758">
    <property type="taxonomic scope" value="Eukaryota"/>
</dbReference>
<dbReference type="InterPro" id="IPR006153">
    <property type="entry name" value="Cation/H_exchanger_TM"/>
</dbReference>
<dbReference type="eggNOG" id="KOG1650">
    <property type="taxonomic scope" value="Eukaryota"/>
</dbReference>
<feature type="transmembrane region" description="Helical" evidence="12">
    <location>
        <begin position="553"/>
        <end position="576"/>
    </location>
</feature>
<dbReference type="InterPro" id="IPR050567">
    <property type="entry name" value="Mitochondrial_Carrier"/>
</dbReference>
<evidence type="ECO:0000256" key="7">
    <source>
        <dbReference type="ARBA" id="ARBA00023128"/>
    </source>
</evidence>
<dbReference type="Pfam" id="PF00999">
    <property type="entry name" value="Na_H_Exchanger"/>
    <property type="match status" value="1"/>
</dbReference>
<feature type="coiled-coil region" evidence="10">
    <location>
        <begin position="80"/>
        <end position="107"/>
    </location>
</feature>
<feature type="compositionally biased region" description="Basic and acidic residues" evidence="11">
    <location>
        <begin position="112"/>
        <end position="122"/>
    </location>
</feature>
<comment type="similarity">
    <text evidence="2">Belongs to the mitochondrial carrier (TC 2.A.29) family.</text>
</comment>
<feature type="transmembrane region" description="Helical" evidence="12">
    <location>
        <begin position="655"/>
        <end position="679"/>
    </location>
</feature>
<feature type="domain" description="Cation/H+ exchanger transmembrane" evidence="13">
    <location>
        <begin position="370"/>
        <end position="736"/>
    </location>
</feature>
<dbReference type="InterPro" id="IPR018108">
    <property type="entry name" value="MCP_transmembrane"/>
</dbReference>
<dbReference type="Gene3D" id="1.50.40.10">
    <property type="entry name" value="Mitochondrial carrier domain"/>
    <property type="match status" value="2"/>
</dbReference>
<keyword evidence="3" id="KW-0813">Transport</keyword>
<dbReference type="InterPro" id="IPR023395">
    <property type="entry name" value="MCP_dom_sf"/>
</dbReference>
<comment type="subcellular location">
    <subcellularLocation>
        <location evidence="1">Mitochondrion membrane</location>
        <topology evidence="1">Multi-pass membrane protein</topology>
    </subcellularLocation>
</comment>
<feature type="transmembrane region" description="Helical" evidence="12">
    <location>
        <begin position="588"/>
        <end position="608"/>
    </location>
</feature>
<keyword evidence="7" id="KW-0496">Mitochondrion</keyword>
<evidence type="ECO:0000313" key="14">
    <source>
        <dbReference type="EMBL" id="KNC52612.1"/>
    </source>
</evidence>
<evidence type="ECO:0000256" key="11">
    <source>
        <dbReference type="SAM" id="MobiDB-lite"/>
    </source>
</evidence>
<feature type="transmembrane region" description="Helical" evidence="12">
    <location>
        <begin position="518"/>
        <end position="541"/>
    </location>
</feature>
<dbReference type="GO" id="GO:0031966">
    <property type="term" value="C:mitochondrial membrane"/>
    <property type="evidence" value="ECO:0007669"/>
    <property type="project" value="UniProtKB-SubCell"/>
</dbReference>
<organism evidence="14 15">
    <name type="scientific">Thecamonas trahens ATCC 50062</name>
    <dbReference type="NCBI Taxonomy" id="461836"/>
    <lineage>
        <taxon>Eukaryota</taxon>
        <taxon>Apusozoa</taxon>
        <taxon>Apusomonadida</taxon>
        <taxon>Apusomonadidae</taxon>
        <taxon>Thecamonas</taxon>
    </lineage>
</organism>
<dbReference type="GO" id="GO:1902600">
    <property type="term" value="P:proton transmembrane transport"/>
    <property type="evidence" value="ECO:0007669"/>
    <property type="project" value="InterPro"/>
</dbReference>
<feature type="transmembrane region" description="Helical" evidence="12">
    <location>
        <begin position="490"/>
        <end position="511"/>
    </location>
</feature>
<accession>A0A0L0DK11</accession>
<keyword evidence="8 9" id="KW-0472">Membrane</keyword>
<sequence length="1079" mass="113029">MLVLGALGAGSRACHALDKSAERVAEWSGGGHGKDEADAAGVDDGLELAVRAVNMTRDVVIDGIGFLDLAVNDNNLDALLVAASLRLKALQRAAADMQDLVADITDMFAARSEEEKEKGKEKEKRRKEKPEAGGSDGADAAGRRNSDDVVVHPLDSVLVSASGREGTSKESPQPGATATGSTATGGDGATTPTDPAERVAGKSSSEAEATGKTKSSDDGVVDKFGELVDDTLDHVRDEVDKLESEAEDVYKKSKGAGAELETLVVLEEVDEETDTVAVVPSAGVPAPVSGSRTKTDDTARAARPGSGPGPGSGLGPGSEKSTSEPARLSRKSTALTLVDSDNNVYGIVKSRDVSVLHVNRRLVRDIGLTIAVGYVGGGLAQTLRLPRVLGSIGAGVVLGTSILDTIDNVVLIRTLGELGVIVAVFLLGRNLTSRDARHEARKGAMASETLVVVDRILLTQAAGINILLQLGLMAVCGSVAQMLGRSAGEAAFIALTLSLSATHLVLSTLTVKERETSFGLGISAVQTVQTSFTAVVLSLIPHAEKYLFNEFDPLAGVGALSVSLLALVGGLSAAALPLRYILPRAHAVASLTVLSAYALAAACLADTVGLAPELGTFVAGCLSGLVRLGGAGAVGDIEALHRFFLHAQLFLSESLLLLITTAALVLVKMILASGAVYMVTGTDAAMASLTGLALAQVSEYALVLLSRARARRLISRELHLVVIGVTICSQLVVPLLWNVVGSDWLDGQGGSQCGARTEEAARSGKAKLTAMEEFVGGWVGGLARIPVGHILDTVKVNQSTNPGKYTSMVHCFRSLVAEHGFLGLYKGVQSPALGMAALNGTLYFSLAQGKAIARWLDTSESDRAGDADGPREATDLSKAQLVVAGAFAGACTSLVEGPVDLIKTQLQLRHAEYSSVFHCARVLVETNGLRGMFQGLGPTLVRNTFGYILFFEGYEATCHAFRSVLDYGPHDDLPVWQVLTAGWVAGTLFWGVPYPADHIKTRMQGDTPVRAIRAFPTIAATLRHVLATEGLRGLYRGFVPCIVRAGPANACAWAGYEYTVRLFGYLRSDDDDDPLLYRD</sequence>
<dbReference type="PROSITE" id="PS50920">
    <property type="entry name" value="SOLCAR"/>
    <property type="match status" value="3"/>
</dbReference>
<dbReference type="Pfam" id="PF00153">
    <property type="entry name" value="Mito_carr"/>
    <property type="match status" value="3"/>
</dbReference>
<gene>
    <name evidence="14" type="ORF">AMSG_12167</name>
</gene>
<feature type="repeat" description="Solcar" evidence="9">
    <location>
        <begin position="876"/>
        <end position="960"/>
    </location>
</feature>
<feature type="repeat" description="Solcar" evidence="9">
    <location>
        <begin position="768"/>
        <end position="852"/>
    </location>
</feature>
<feature type="region of interest" description="Disordered" evidence="11">
    <location>
        <begin position="281"/>
        <end position="333"/>
    </location>
</feature>
<evidence type="ECO:0000313" key="15">
    <source>
        <dbReference type="Proteomes" id="UP000054408"/>
    </source>
</evidence>
<dbReference type="GeneID" id="25570082"/>
<evidence type="ECO:0000256" key="3">
    <source>
        <dbReference type="ARBA" id="ARBA00022448"/>
    </source>
</evidence>
<dbReference type="SUPFAM" id="SSF103506">
    <property type="entry name" value="Mitochondrial carrier"/>
    <property type="match status" value="1"/>
</dbReference>
<keyword evidence="6 12" id="KW-1133">Transmembrane helix</keyword>
<evidence type="ECO:0000256" key="10">
    <source>
        <dbReference type="SAM" id="Coils"/>
    </source>
</evidence>
<reference evidence="14 15" key="1">
    <citation type="submission" date="2010-05" db="EMBL/GenBank/DDBJ databases">
        <title>The Genome Sequence of Thecamonas trahens ATCC 50062.</title>
        <authorList>
            <consortium name="The Broad Institute Genome Sequencing Platform"/>
            <person name="Russ C."/>
            <person name="Cuomo C."/>
            <person name="Shea T."/>
            <person name="Young S.K."/>
            <person name="Zeng Q."/>
            <person name="Koehrsen M."/>
            <person name="Haas B."/>
            <person name="Borodovsky M."/>
            <person name="Guigo R."/>
            <person name="Alvarado L."/>
            <person name="Berlin A."/>
            <person name="Bochicchio J."/>
            <person name="Borenstein D."/>
            <person name="Chapman S."/>
            <person name="Chen Z."/>
            <person name="Freedman E."/>
            <person name="Gellesch M."/>
            <person name="Goldberg J."/>
            <person name="Griggs A."/>
            <person name="Gujja S."/>
            <person name="Heilman E."/>
            <person name="Heiman D."/>
            <person name="Hepburn T."/>
            <person name="Howarth C."/>
            <person name="Jen D."/>
            <person name="Larson L."/>
            <person name="Mehta T."/>
            <person name="Park D."/>
            <person name="Pearson M."/>
            <person name="Roberts A."/>
            <person name="Saif S."/>
            <person name="Shenoy N."/>
            <person name="Sisk P."/>
            <person name="Stolte C."/>
            <person name="Sykes S."/>
            <person name="Thomson T."/>
            <person name="Walk T."/>
            <person name="White J."/>
            <person name="Yandava C."/>
            <person name="Burger G."/>
            <person name="Gray M.W."/>
            <person name="Holland P.W.H."/>
            <person name="King N."/>
            <person name="Lang F.B.F."/>
            <person name="Roger A.J."/>
            <person name="Ruiz-Trillo I."/>
            <person name="Lander E."/>
            <person name="Nusbaum C."/>
        </authorList>
    </citation>
    <scope>NUCLEOTIDE SEQUENCE [LARGE SCALE GENOMIC DNA]</scope>
    <source>
        <strain evidence="14 15">ATCC 50062</strain>
    </source>
</reference>
<protein>
    <recommendedName>
        <fullName evidence="13">Cation/H+ exchanger transmembrane domain-containing protein</fullName>
    </recommendedName>
</protein>
<evidence type="ECO:0000259" key="13">
    <source>
        <dbReference type="Pfam" id="PF00999"/>
    </source>
</evidence>
<evidence type="ECO:0000256" key="8">
    <source>
        <dbReference type="ARBA" id="ARBA00023136"/>
    </source>
</evidence>
<dbReference type="GO" id="GO:0015297">
    <property type="term" value="F:antiporter activity"/>
    <property type="evidence" value="ECO:0007669"/>
    <property type="project" value="InterPro"/>
</dbReference>
<evidence type="ECO:0000256" key="12">
    <source>
        <dbReference type="SAM" id="Phobius"/>
    </source>
</evidence>
<keyword evidence="5" id="KW-0677">Repeat</keyword>
<feature type="repeat" description="Solcar" evidence="9">
    <location>
        <begin position="973"/>
        <end position="1062"/>
    </location>
</feature>
<name>A0A0L0DK11_THETB</name>
<evidence type="ECO:0000256" key="4">
    <source>
        <dbReference type="ARBA" id="ARBA00022692"/>
    </source>
</evidence>
<dbReference type="RefSeq" id="XP_013755243.1">
    <property type="nucleotide sequence ID" value="XM_013899789.1"/>
</dbReference>
<proteinExistence type="inferred from homology"/>
<dbReference type="OrthoDB" id="409586at2759"/>
<evidence type="ECO:0000256" key="9">
    <source>
        <dbReference type="PROSITE-ProRule" id="PRU00282"/>
    </source>
</evidence>
<feature type="transmembrane region" description="Helical" evidence="12">
    <location>
        <begin position="410"/>
        <end position="428"/>
    </location>
</feature>
<feature type="compositionally biased region" description="Gly residues" evidence="11">
    <location>
        <begin position="306"/>
        <end position="316"/>
    </location>
</feature>
<dbReference type="InterPro" id="IPR038770">
    <property type="entry name" value="Na+/solute_symporter_sf"/>
</dbReference>
<evidence type="ECO:0000256" key="5">
    <source>
        <dbReference type="ARBA" id="ARBA00022737"/>
    </source>
</evidence>
<feature type="transmembrane region" description="Helical" evidence="12">
    <location>
        <begin position="718"/>
        <end position="737"/>
    </location>
</feature>
<dbReference type="AlphaFoldDB" id="A0A0L0DK11"/>
<dbReference type="EMBL" id="GL349474">
    <property type="protein sequence ID" value="KNC52612.1"/>
    <property type="molecule type" value="Genomic_DNA"/>
</dbReference>
<dbReference type="Proteomes" id="UP000054408">
    <property type="component" value="Unassembled WGS sequence"/>
</dbReference>
<dbReference type="PANTHER" id="PTHR45624">
    <property type="entry name" value="MITOCHONDRIAL BASIC AMINO ACIDS TRANSPORTER-RELATED"/>
    <property type="match status" value="1"/>
</dbReference>
<evidence type="ECO:0000256" key="2">
    <source>
        <dbReference type="ARBA" id="ARBA00006375"/>
    </source>
</evidence>
<dbReference type="Gene3D" id="1.20.1530.20">
    <property type="match status" value="1"/>
</dbReference>
<keyword evidence="4 9" id="KW-0812">Transmembrane</keyword>
<evidence type="ECO:0000256" key="1">
    <source>
        <dbReference type="ARBA" id="ARBA00004225"/>
    </source>
</evidence>
<keyword evidence="10" id="KW-0175">Coiled coil</keyword>
<feature type="region of interest" description="Disordered" evidence="11">
    <location>
        <begin position="112"/>
        <end position="223"/>
    </location>
</feature>
<feature type="compositionally biased region" description="Basic and acidic residues" evidence="11">
    <location>
        <begin position="141"/>
        <end position="150"/>
    </location>
</feature>
<dbReference type="STRING" id="461836.A0A0L0DK11"/>
<evidence type="ECO:0000256" key="6">
    <source>
        <dbReference type="ARBA" id="ARBA00022989"/>
    </source>
</evidence>
<keyword evidence="15" id="KW-1185">Reference proteome</keyword>